<keyword evidence="9" id="KW-1015">Disulfide bond</keyword>
<dbReference type="AlphaFoldDB" id="A0A1W4XH39"/>
<dbReference type="GeneID" id="108741369"/>
<keyword evidence="15" id="KW-1185">Reference proteome</keyword>
<keyword evidence="8 12" id="KW-0472">Membrane</keyword>
<dbReference type="Proteomes" id="UP000192223">
    <property type="component" value="Unplaced"/>
</dbReference>
<comment type="similarity">
    <text evidence="2">Belongs to the HAP2/GCS1 family.</text>
</comment>
<evidence type="ECO:0000256" key="8">
    <source>
        <dbReference type="ARBA" id="ARBA00023136"/>
    </source>
</evidence>
<keyword evidence="6 12" id="KW-1133">Transmembrane helix</keyword>
<evidence type="ECO:0000256" key="10">
    <source>
        <dbReference type="ARBA" id="ARBA00023279"/>
    </source>
</evidence>
<dbReference type="InterPro" id="IPR018928">
    <property type="entry name" value="HAP2/GCS1_dom"/>
</dbReference>
<feature type="chain" id="PRO_5010724595" evidence="13">
    <location>
        <begin position="31"/>
        <end position="1023"/>
    </location>
</feature>
<keyword evidence="10" id="KW-0278">Fertilization</keyword>
<name>A0A1W4XH39_AGRPL</name>
<accession>A0A1W4XH39</accession>
<evidence type="ECO:0000256" key="1">
    <source>
        <dbReference type="ARBA" id="ARBA00004251"/>
    </source>
</evidence>
<evidence type="ECO:0000256" key="4">
    <source>
        <dbReference type="ARBA" id="ARBA00022692"/>
    </source>
</evidence>
<dbReference type="KEGG" id="apln:108741369"/>
<sequence>MTFYPSKKLHDVFFLITIIFCLDGIPKCQTVYPENPEMYNRLEQELRNRECCMKRMRCCRATQTSPTVEMRAVMTRCPNIPSDNSILTRNMKEPVSGRNEHIKYFQGFETDELLLSSQILKCNRKVIITMRLKNEGILTNKSQYIVVDHVYDPKSKSKTRLLNPYVIKLNQERMRQIYPMSSSHVVNAEATEQVINKRKHGYKGCDVTSKHPTCGVITYRGRIVPYSKGFCCSCDRQKNEMWQKGTGGKTATPLIVYSDPAYLLDGVECPRHMKGWETSSSFTKHPFKIHKNRQNCTKAQHNVQKQSPQGSVISERFAPIKMNRKYDRSVWNNNKEIFSTTDRDELSTFLPDQEIEDVVMNALRPDGGMSDDEDLDDKIKNLEAFLENYRKRENREKRQTAGGIQVRGGQDCGDRFVPPFANPESYHDSTHCLKFSDLWYTVYELGEPGVEHKIRIQVRYEHLKVKFNPFEYPLQVFEKEEDVEGKTEWHDLTQGIPIYLGSHKLNNIQNFHNVVAADYNVMDNFEPNPKYFSLNYKMVRLLVPEGVRKKDAKKHPEVANGPGEYLIVHPSQISISGDRCNVAGVGFEAFFKQPNRCSVPKGSCLANQPRHLWLHDHEAEKRGKKGCFFLKHYADIYKDTIRNQSGELSLSLGYMGNHYSSVELEVRADFNTVINRRTSAVITEVYVECTNPKKTIITIKVTNTGLTSNNFQVKLGDCPLNLPSELNKIQSKLVLIPPQKQHIFYLNVHYNIPTERFHCSVEVLNSRKELLALRRIRIQKNDRCLCTWHCLCACMGSPEGLACIPMSVSHYHAAGFLGSLPIDSYVVEYTVLDDVLSMIFYLSAFLMLTMLILGISKALIGSFCSTEIGIWGFDALMEPKQICCYYERTLKGRTVVYDEDGWPVHPETGRKVRNVPAPSEFCINVLFFFLYPSAIIFLLLKRLCWPYYTFDNSMRSSRRSFDIGRSKSGTAECGGLRNTCQNQNNVPRTNTDTEVCLAMISEFNKINVKKRNLPNKTSLSSSS</sequence>
<feature type="transmembrane region" description="Helical" evidence="12">
    <location>
        <begin position="921"/>
        <end position="940"/>
    </location>
</feature>
<dbReference type="RefSeq" id="XP_018331670.1">
    <property type="nucleotide sequence ID" value="XM_018476168.2"/>
</dbReference>
<keyword evidence="5 13" id="KW-0732">Signal</keyword>
<evidence type="ECO:0000256" key="2">
    <source>
        <dbReference type="ARBA" id="ARBA00010929"/>
    </source>
</evidence>
<dbReference type="GO" id="GO:0008289">
    <property type="term" value="F:lipid binding"/>
    <property type="evidence" value="ECO:0007669"/>
    <property type="project" value="UniProtKB-KW"/>
</dbReference>
<dbReference type="Pfam" id="PF10699">
    <property type="entry name" value="HAP2-GCS1"/>
    <property type="match status" value="1"/>
</dbReference>
<gene>
    <name evidence="16" type="primary">LOC108741369</name>
</gene>
<feature type="transmembrane region" description="Helical" evidence="12">
    <location>
        <begin position="835"/>
        <end position="855"/>
    </location>
</feature>
<evidence type="ECO:0000256" key="6">
    <source>
        <dbReference type="ARBA" id="ARBA00022989"/>
    </source>
</evidence>
<evidence type="ECO:0000256" key="11">
    <source>
        <dbReference type="SAM" id="Coils"/>
    </source>
</evidence>
<evidence type="ECO:0000256" key="3">
    <source>
        <dbReference type="ARBA" id="ARBA00022475"/>
    </source>
</evidence>
<dbReference type="PANTHER" id="PTHR31764:SF0">
    <property type="entry name" value="GENERATIVE CELL SPECIFIC-1_HAP2 DOMAIN-CONTAINING PROTEIN"/>
    <property type="match status" value="1"/>
</dbReference>
<comment type="subcellular location">
    <subcellularLocation>
        <location evidence="1">Cell membrane</location>
        <topology evidence="1">Single-pass type I membrane protein</topology>
    </subcellularLocation>
</comment>
<evidence type="ECO:0000256" key="12">
    <source>
        <dbReference type="SAM" id="Phobius"/>
    </source>
</evidence>
<evidence type="ECO:0000313" key="15">
    <source>
        <dbReference type="Proteomes" id="UP000192223"/>
    </source>
</evidence>
<protein>
    <submittedName>
        <fullName evidence="16">Hapless 2 isoform X1</fullName>
    </submittedName>
</protein>
<evidence type="ECO:0000256" key="7">
    <source>
        <dbReference type="ARBA" id="ARBA00023121"/>
    </source>
</evidence>
<evidence type="ECO:0000313" key="16">
    <source>
        <dbReference type="RefSeq" id="XP_018331670.1"/>
    </source>
</evidence>
<feature type="signal peptide" evidence="13">
    <location>
        <begin position="1"/>
        <end position="30"/>
    </location>
</feature>
<dbReference type="OrthoDB" id="44061at2759"/>
<dbReference type="GO" id="GO:0005886">
    <property type="term" value="C:plasma membrane"/>
    <property type="evidence" value="ECO:0007669"/>
    <property type="project" value="UniProtKB-SubCell"/>
</dbReference>
<dbReference type="STRING" id="224129.A0A1W4XH39"/>
<reference evidence="16" key="1">
    <citation type="submission" date="2025-08" db="UniProtKB">
        <authorList>
            <consortium name="RefSeq"/>
        </authorList>
    </citation>
    <scope>IDENTIFICATION</scope>
    <source>
        <tissue evidence="16">Entire body</tissue>
    </source>
</reference>
<dbReference type="PANTHER" id="PTHR31764">
    <property type="entry name" value="PROTEIN HAPLESS 2"/>
    <property type="match status" value="1"/>
</dbReference>
<keyword evidence="11" id="KW-0175">Coiled coil</keyword>
<keyword evidence="3" id="KW-1003">Cell membrane</keyword>
<keyword evidence="7" id="KW-0446">Lipid-binding</keyword>
<evidence type="ECO:0000256" key="13">
    <source>
        <dbReference type="SAM" id="SignalP"/>
    </source>
</evidence>
<dbReference type="GO" id="GO:0007338">
    <property type="term" value="P:single fertilization"/>
    <property type="evidence" value="ECO:0007669"/>
    <property type="project" value="UniProtKB-KW"/>
</dbReference>
<keyword evidence="4 12" id="KW-0812">Transmembrane</keyword>
<proteinExistence type="inferred from homology"/>
<dbReference type="InterPro" id="IPR040326">
    <property type="entry name" value="HAP2/GCS1"/>
</dbReference>
<evidence type="ECO:0000259" key="14">
    <source>
        <dbReference type="Pfam" id="PF10699"/>
    </source>
</evidence>
<feature type="domain" description="Generative cell specific-1/HAP2" evidence="14">
    <location>
        <begin position="120"/>
        <end position="782"/>
    </location>
</feature>
<evidence type="ECO:0000256" key="5">
    <source>
        <dbReference type="ARBA" id="ARBA00022729"/>
    </source>
</evidence>
<dbReference type="InParanoid" id="A0A1W4XH39"/>
<organism evidence="15 16">
    <name type="scientific">Agrilus planipennis</name>
    <name type="common">Emerald ash borer</name>
    <name type="synonym">Agrilus marcopoli</name>
    <dbReference type="NCBI Taxonomy" id="224129"/>
    <lineage>
        <taxon>Eukaryota</taxon>
        <taxon>Metazoa</taxon>
        <taxon>Ecdysozoa</taxon>
        <taxon>Arthropoda</taxon>
        <taxon>Hexapoda</taxon>
        <taxon>Insecta</taxon>
        <taxon>Pterygota</taxon>
        <taxon>Neoptera</taxon>
        <taxon>Endopterygota</taxon>
        <taxon>Coleoptera</taxon>
        <taxon>Polyphaga</taxon>
        <taxon>Elateriformia</taxon>
        <taxon>Buprestoidea</taxon>
        <taxon>Buprestidae</taxon>
        <taxon>Agrilinae</taxon>
        <taxon>Agrilus</taxon>
    </lineage>
</organism>
<feature type="coiled-coil region" evidence="11">
    <location>
        <begin position="372"/>
        <end position="399"/>
    </location>
</feature>
<evidence type="ECO:0000256" key="9">
    <source>
        <dbReference type="ARBA" id="ARBA00023157"/>
    </source>
</evidence>